<evidence type="ECO:0008006" key="4">
    <source>
        <dbReference type="Google" id="ProtNLM"/>
    </source>
</evidence>
<evidence type="ECO:0000256" key="1">
    <source>
        <dbReference type="SAM" id="Phobius"/>
    </source>
</evidence>
<accession>A0A1A7BXK3</accession>
<keyword evidence="1" id="KW-0812">Transmembrane</keyword>
<sequence length="113" mass="11620">MINTILCALGLSYAGMASLSLAMDRHHGQVFGRDAAVHVRRALQLAGGVLLALALWPCVAGWSASVGVVAWLGFLSAGALGVALLLPYAPRLLFRSSLLAAVAALAGLLTLLQ</sequence>
<dbReference type="AlphaFoldDB" id="A0A1A7BXK3"/>
<gene>
    <name evidence="2" type="ORF">ASR47_1003134</name>
</gene>
<dbReference type="PATRIC" id="fig|1747903.4.peg.989"/>
<feature type="transmembrane region" description="Helical" evidence="1">
    <location>
        <begin position="92"/>
        <end position="112"/>
    </location>
</feature>
<dbReference type="EMBL" id="LOCQ01000060">
    <property type="protein sequence ID" value="OBV37474.1"/>
    <property type="molecule type" value="Genomic_DNA"/>
</dbReference>
<dbReference type="RefSeq" id="WP_065309714.1">
    <property type="nucleotide sequence ID" value="NZ_LOCQ01000060.1"/>
</dbReference>
<feature type="transmembrane region" description="Helical" evidence="1">
    <location>
        <begin position="68"/>
        <end position="86"/>
    </location>
</feature>
<dbReference type="InterPro" id="IPR021762">
    <property type="entry name" value="DUF3325"/>
</dbReference>
<dbReference type="STRING" id="1747903.ASR47_1003134"/>
<feature type="transmembrane region" description="Helical" evidence="1">
    <location>
        <begin position="38"/>
        <end position="56"/>
    </location>
</feature>
<dbReference type="OrthoDB" id="8797226at2"/>
<dbReference type="Proteomes" id="UP000092713">
    <property type="component" value="Unassembled WGS sequence"/>
</dbReference>
<keyword evidence="1" id="KW-1133">Transmembrane helix</keyword>
<dbReference type="Pfam" id="PF11804">
    <property type="entry name" value="DUF3325"/>
    <property type="match status" value="1"/>
</dbReference>
<organism evidence="2 3">
    <name type="scientific">Janthinobacterium psychrotolerans</name>
    <dbReference type="NCBI Taxonomy" id="1747903"/>
    <lineage>
        <taxon>Bacteria</taxon>
        <taxon>Pseudomonadati</taxon>
        <taxon>Pseudomonadota</taxon>
        <taxon>Betaproteobacteria</taxon>
        <taxon>Burkholderiales</taxon>
        <taxon>Oxalobacteraceae</taxon>
        <taxon>Janthinobacterium</taxon>
    </lineage>
</organism>
<evidence type="ECO:0000313" key="2">
    <source>
        <dbReference type="EMBL" id="OBV37474.1"/>
    </source>
</evidence>
<keyword evidence="1" id="KW-0472">Membrane</keyword>
<evidence type="ECO:0000313" key="3">
    <source>
        <dbReference type="Proteomes" id="UP000092713"/>
    </source>
</evidence>
<comment type="caution">
    <text evidence="2">The sequence shown here is derived from an EMBL/GenBank/DDBJ whole genome shotgun (WGS) entry which is preliminary data.</text>
</comment>
<proteinExistence type="predicted"/>
<keyword evidence="3" id="KW-1185">Reference proteome</keyword>
<protein>
    <recommendedName>
        <fullName evidence="4">DUF3325 domain-containing protein</fullName>
    </recommendedName>
</protein>
<name>A0A1A7BXK3_9BURK</name>
<reference evidence="2 3" key="1">
    <citation type="submission" date="2016-04" db="EMBL/GenBank/DDBJ databases">
        <title>Draft genome sequence of Janthinobacterium psychrotolerans sp. nov., isolated from freshwater sediments in Denmark.</title>
        <authorList>
            <person name="Gong X."/>
            <person name="Skrivergaard S."/>
            <person name="Korsgaard B.S."/>
            <person name="Schreiber L."/>
            <person name="Marshall I.P."/>
            <person name="Finster K."/>
            <person name="Schramm A."/>
        </authorList>
    </citation>
    <scope>NUCLEOTIDE SEQUENCE [LARGE SCALE GENOMIC DNA]</scope>
    <source>
        <strain evidence="2 3">S3-2</strain>
    </source>
</reference>